<dbReference type="Pfam" id="PF19263">
    <property type="entry name" value="DUF5906"/>
    <property type="match status" value="1"/>
</dbReference>
<comment type="caution">
    <text evidence="2">The sequence shown here is derived from an EMBL/GenBank/DDBJ whole genome shotgun (WGS) entry which is preliminary data.</text>
</comment>
<gene>
    <name evidence="2" type="ORF">ACFQ4M_13335</name>
</gene>
<dbReference type="InterPro" id="IPR045455">
    <property type="entry name" value="NrS-1_pol-like_helicase"/>
</dbReference>
<evidence type="ECO:0000313" key="2">
    <source>
        <dbReference type="EMBL" id="MFD1264563.1"/>
    </source>
</evidence>
<dbReference type="Proteomes" id="UP001597158">
    <property type="component" value="Unassembled WGS sequence"/>
</dbReference>
<reference evidence="3" key="1">
    <citation type="journal article" date="2019" name="Int. J. Syst. Evol. Microbiol.">
        <title>The Global Catalogue of Microorganisms (GCM) 10K type strain sequencing project: providing services to taxonomists for standard genome sequencing and annotation.</title>
        <authorList>
            <consortium name="The Broad Institute Genomics Platform"/>
            <consortium name="The Broad Institute Genome Sequencing Center for Infectious Disease"/>
            <person name="Wu L."/>
            <person name="Ma J."/>
        </authorList>
    </citation>
    <scope>NUCLEOTIDE SEQUENCE [LARGE SCALE GENOMIC DNA]</scope>
    <source>
        <strain evidence="3">CCUG 48884</strain>
    </source>
</reference>
<protein>
    <submittedName>
        <fullName evidence="2">Primase-helicase family protein</fullName>
    </submittedName>
</protein>
<name>A0ABW3WEW5_9RHOO</name>
<evidence type="ECO:0000313" key="3">
    <source>
        <dbReference type="Proteomes" id="UP001597158"/>
    </source>
</evidence>
<sequence length="742" mass="83773">MSAALLHTPEEHDRGRVAVAIYVNEKLTVPKRQGLVEWDSFARRLLKHDIRHEKSGPAFGPHTLIQGGKRRNSDVINVSMLVIDSDNGVPLDDLAARYAGFQAAIYTTHSHTPDKTKARVVVPLLRPAPVKEWRAFLEGANAHFGRDIFDPATKDPARLYYLPSCPPELAEHRRSMLLEGEFLDPEPLIERGRTILNPSALVSPPAQFGNVPISDEWSTGRASLPDPETPENIERLRSALAAIPAAKAEGCSRDIYRTVIWGIASTRWNCAEELARKWCMTSPDDFDEHDFSTDWESYDPTRPVRTGVGSVIDLAKANGWVDPHSQATAESEEWLDEMRAEYAWIEAEAGIYRRKYRDFISPEKFRLAHANDTRPVQNGRNGTKEVSVAALYLASKHRRQHRAVVTRPREPEVTADNCLNDWAGFVITPAPGNVEPFLKLCRYLFGDEPYPLQWLAHLIQHPGVKMFVSLVVWSLQQGVGKNLLFETVASLFSPHHFALIGQSEVEDDFTGWIPGTVFVIADEVRASKSDKTADRLKLWVTGSSLRTHDKGQPKRVVENLMNSAFLSNHADGMFLNDHDRRFAVYEVTAGPLPEALKHEFLTWRDNGGRQHLLHFLQHYDLKDFDPKGRAPVTEAKRAMIEASRSDLDRWAHDIANGAIPLGREIATAEELTARFMMEYPHVRTPPSVAVVAKVLVRMGAYRRENQVRLTSGRKVRALALVRAELWKEQSESAWRAELEKRL</sequence>
<dbReference type="EMBL" id="JBHTMC010000025">
    <property type="protein sequence ID" value="MFD1264563.1"/>
    <property type="molecule type" value="Genomic_DNA"/>
</dbReference>
<proteinExistence type="predicted"/>
<feature type="domain" description="NrS-1 polymerase-like helicase" evidence="1">
    <location>
        <begin position="476"/>
        <end position="581"/>
    </location>
</feature>
<evidence type="ECO:0000259" key="1">
    <source>
        <dbReference type="Pfam" id="PF19263"/>
    </source>
</evidence>
<accession>A0ABW3WEW5</accession>
<keyword evidence="3" id="KW-1185">Reference proteome</keyword>
<dbReference type="RefSeq" id="WP_277835413.1">
    <property type="nucleotide sequence ID" value="NZ_JARQZE010000024.1"/>
</dbReference>
<organism evidence="2 3">
    <name type="scientific">Thauera mechernichensis</name>
    <dbReference type="NCBI Taxonomy" id="82788"/>
    <lineage>
        <taxon>Bacteria</taxon>
        <taxon>Pseudomonadati</taxon>
        <taxon>Pseudomonadota</taxon>
        <taxon>Betaproteobacteria</taxon>
        <taxon>Rhodocyclales</taxon>
        <taxon>Zoogloeaceae</taxon>
        <taxon>Thauera</taxon>
    </lineage>
</organism>